<dbReference type="PANTHER" id="PTHR34409:SF1">
    <property type="entry name" value="MYB-LIKE DOMAIN-CONTAINING PROTEIN"/>
    <property type="match status" value="1"/>
</dbReference>
<feature type="region of interest" description="Disordered" evidence="1">
    <location>
        <begin position="225"/>
        <end position="302"/>
    </location>
</feature>
<organism evidence="3 4">
    <name type="scientific">Mycena metata</name>
    <dbReference type="NCBI Taxonomy" id="1033252"/>
    <lineage>
        <taxon>Eukaryota</taxon>
        <taxon>Fungi</taxon>
        <taxon>Dikarya</taxon>
        <taxon>Basidiomycota</taxon>
        <taxon>Agaricomycotina</taxon>
        <taxon>Agaricomycetes</taxon>
        <taxon>Agaricomycetidae</taxon>
        <taxon>Agaricales</taxon>
        <taxon>Marasmiineae</taxon>
        <taxon>Mycenaceae</taxon>
        <taxon>Mycena</taxon>
    </lineage>
</organism>
<sequence length="520" mass="57727">MMPKATLLLSRTAVGFPTMDRRPQRIQDAVPEAPRVFTQVSEASLNEKAAGRSQSSYSARVPAQPGPMIPIDPALQALPAGRDLDLTHAGTIASAKGLNRRNGKGKERADKPAASKKRAHARASSVSDNEPTAKRGRPQGSANYGKSELCKMFELVEDALPVGQRGWREVEAKYNDWAEDTEHAQRLPKALENKFKQYLRQKKPMGDASCPPEVKRAHQLKEQINEKVGTRELSDPEFQDGSDSDSSSEVEVTAVARRAPTPPLRRKSRASGADLATKLASAFDPESQRARDRARAQRGLDNTQVLTLSQQLRDANALAENLRAQNTNLQNRVHDLERENDRATLRAELMQLAQRDDEDRGRPRRLSRPRQCHRSHKNDPDIERVRGKIRCEHIYPDGSAMTYWVSDPSMDDYEYEYDENENPFEPSHDPPFAPLPPEPRSPSGSRHSRAVSRRRTPTPGPSRLCQHIPSSSPAHPEPTRAYVPSTTIAGNAVELVVTPRRGPPVTFVISPAAPKAGDDK</sequence>
<dbReference type="PANTHER" id="PTHR34409">
    <property type="entry name" value="SET DOMAIN-CONTAINING PROTEIN"/>
    <property type="match status" value="1"/>
</dbReference>
<gene>
    <name evidence="3" type="ORF">B0H16DRAFT_1446477</name>
</gene>
<feature type="compositionally biased region" description="Basic residues" evidence="1">
    <location>
        <begin position="446"/>
        <end position="456"/>
    </location>
</feature>
<feature type="compositionally biased region" description="Basic residues" evidence="1">
    <location>
        <begin position="362"/>
        <end position="376"/>
    </location>
</feature>
<accession>A0AAD7KFK2</accession>
<feature type="region of interest" description="Disordered" evidence="1">
    <location>
        <begin position="44"/>
        <end position="65"/>
    </location>
</feature>
<proteinExistence type="predicted"/>
<evidence type="ECO:0000313" key="4">
    <source>
        <dbReference type="Proteomes" id="UP001215598"/>
    </source>
</evidence>
<reference evidence="3" key="1">
    <citation type="submission" date="2023-03" db="EMBL/GenBank/DDBJ databases">
        <title>Massive genome expansion in bonnet fungi (Mycena s.s.) driven by repeated elements and novel gene families across ecological guilds.</title>
        <authorList>
            <consortium name="Lawrence Berkeley National Laboratory"/>
            <person name="Harder C.B."/>
            <person name="Miyauchi S."/>
            <person name="Viragh M."/>
            <person name="Kuo A."/>
            <person name="Thoen E."/>
            <person name="Andreopoulos B."/>
            <person name="Lu D."/>
            <person name="Skrede I."/>
            <person name="Drula E."/>
            <person name="Henrissat B."/>
            <person name="Morin E."/>
            <person name="Kohler A."/>
            <person name="Barry K."/>
            <person name="LaButti K."/>
            <person name="Morin E."/>
            <person name="Salamov A."/>
            <person name="Lipzen A."/>
            <person name="Mereny Z."/>
            <person name="Hegedus B."/>
            <person name="Baldrian P."/>
            <person name="Stursova M."/>
            <person name="Weitz H."/>
            <person name="Taylor A."/>
            <person name="Grigoriev I.V."/>
            <person name="Nagy L.G."/>
            <person name="Martin F."/>
            <person name="Kauserud H."/>
        </authorList>
    </citation>
    <scope>NUCLEOTIDE SEQUENCE</scope>
    <source>
        <strain evidence="3">CBHHK182m</strain>
    </source>
</reference>
<feature type="region of interest" description="Disordered" evidence="1">
    <location>
        <begin position="351"/>
        <end position="384"/>
    </location>
</feature>
<evidence type="ECO:0000256" key="1">
    <source>
        <dbReference type="SAM" id="MobiDB-lite"/>
    </source>
</evidence>
<dbReference type="Proteomes" id="UP001215598">
    <property type="component" value="Unassembled WGS sequence"/>
</dbReference>
<dbReference type="Pfam" id="PF20681">
    <property type="entry name" value="DUF6818"/>
    <property type="match status" value="1"/>
</dbReference>
<dbReference type="EMBL" id="JARKIB010000002">
    <property type="protein sequence ID" value="KAJ7784222.1"/>
    <property type="molecule type" value="Genomic_DNA"/>
</dbReference>
<name>A0AAD7KFK2_9AGAR</name>
<evidence type="ECO:0000259" key="2">
    <source>
        <dbReference type="Pfam" id="PF20681"/>
    </source>
</evidence>
<feature type="domain" description="DUF6818" evidence="2">
    <location>
        <begin position="161"/>
        <end position="236"/>
    </location>
</feature>
<feature type="compositionally biased region" description="Basic and acidic residues" evidence="1">
    <location>
        <begin position="104"/>
        <end position="113"/>
    </location>
</feature>
<dbReference type="AlphaFoldDB" id="A0AAD7KFK2"/>
<feature type="region of interest" description="Disordered" evidence="1">
    <location>
        <begin position="414"/>
        <end position="485"/>
    </location>
</feature>
<feature type="compositionally biased region" description="Basic and acidic residues" evidence="1">
    <location>
        <begin position="286"/>
        <end position="295"/>
    </location>
</feature>
<dbReference type="InterPro" id="IPR049203">
    <property type="entry name" value="DUF6818"/>
</dbReference>
<evidence type="ECO:0000313" key="3">
    <source>
        <dbReference type="EMBL" id="KAJ7784222.1"/>
    </source>
</evidence>
<feature type="compositionally biased region" description="Basic and acidic residues" evidence="1">
    <location>
        <begin position="225"/>
        <end position="234"/>
    </location>
</feature>
<protein>
    <recommendedName>
        <fullName evidence="2">DUF6818 domain-containing protein</fullName>
    </recommendedName>
</protein>
<feature type="compositionally biased region" description="Pro residues" evidence="1">
    <location>
        <begin position="429"/>
        <end position="440"/>
    </location>
</feature>
<keyword evidence="4" id="KW-1185">Reference proteome</keyword>
<feature type="region of interest" description="Disordered" evidence="1">
    <location>
        <begin position="91"/>
        <end position="144"/>
    </location>
</feature>
<feature type="compositionally biased region" description="Acidic residues" evidence="1">
    <location>
        <begin position="235"/>
        <end position="248"/>
    </location>
</feature>
<comment type="caution">
    <text evidence="3">The sequence shown here is derived from an EMBL/GenBank/DDBJ whole genome shotgun (WGS) entry which is preliminary data.</text>
</comment>